<protein>
    <submittedName>
        <fullName evidence="2">Uncharacterized protein</fullName>
    </submittedName>
</protein>
<dbReference type="Proteomes" id="UP001303115">
    <property type="component" value="Unassembled WGS sequence"/>
</dbReference>
<feature type="compositionally biased region" description="Acidic residues" evidence="1">
    <location>
        <begin position="23"/>
        <end position="32"/>
    </location>
</feature>
<evidence type="ECO:0000313" key="3">
    <source>
        <dbReference type="Proteomes" id="UP001303115"/>
    </source>
</evidence>
<feature type="region of interest" description="Disordered" evidence="1">
    <location>
        <begin position="19"/>
        <end position="89"/>
    </location>
</feature>
<comment type="caution">
    <text evidence="2">The sequence shown here is derived from an EMBL/GenBank/DDBJ whole genome shotgun (WGS) entry which is preliminary data.</text>
</comment>
<proteinExistence type="predicted"/>
<evidence type="ECO:0000313" key="2">
    <source>
        <dbReference type="EMBL" id="KAK4031680.1"/>
    </source>
</evidence>
<dbReference type="AlphaFoldDB" id="A0AAN6SLN9"/>
<keyword evidence="3" id="KW-1185">Reference proteome</keyword>
<evidence type="ECO:0000256" key="1">
    <source>
        <dbReference type="SAM" id="MobiDB-lite"/>
    </source>
</evidence>
<sequence>MPIKLVAPIIKSATAATKKTELALEDSSSEEDIPARKGNKKATAVAKPEKGKKKVAAAASTPEKSKKKTAAAVSSKRKRIEETEAEQEG</sequence>
<dbReference type="EMBL" id="MU854728">
    <property type="protein sequence ID" value="KAK4031680.1"/>
    <property type="molecule type" value="Genomic_DNA"/>
</dbReference>
<reference evidence="3" key="1">
    <citation type="journal article" date="2023" name="Mol. Phylogenet. Evol.">
        <title>Genome-scale phylogeny and comparative genomics of the fungal order Sordariales.</title>
        <authorList>
            <person name="Hensen N."/>
            <person name="Bonometti L."/>
            <person name="Westerberg I."/>
            <person name="Brannstrom I.O."/>
            <person name="Guillou S."/>
            <person name="Cros-Aarteil S."/>
            <person name="Calhoun S."/>
            <person name="Haridas S."/>
            <person name="Kuo A."/>
            <person name="Mondo S."/>
            <person name="Pangilinan J."/>
            <person name="Riley R."/>
            <person name="LaButti K."/>
            <person name="Andreopoulos B."/>
            <person name="Lipzen A."/>
            <person name="Chen C."/>
            <person name="Yan M."/>
            <person name="Daum C."/>
            <person name="Ng V."/>
            <person name="Clum A."/>
            <person name="Steindorff A."/>
            <person name="Ohm R.A."/>
            <person name="Martin F."/>
            <person name="Silar P."/>
            <person name="Natvig D.O."/>
            <person name="Lalanne C."/>
            <person name="Gautier V."/>
            <person name="Ament-Velasquez S.L."/>
            <person name="Kruys A."/>
            <person name="Hutchinson M.I."/>
            <person name="Powell A.J."/>
            <person name="Barry K."/>
            <person name="Miller A.N."/>
            <person name="Grigoriev I.V."/>
            <person name="Debuchy R."/>
            <person name="Gladieux P."/>
            <person name="Hiltunen Thoren M."/>
            <person name="Johannesson H."/>
        </authorList>
    </citation>
    <scope>NUCLEOTIDE SEQUENCE [LARGE SCALE GENOMIC DNA]</scope>
    <source>
        <strain evidence="3">CBS 284.82</strain>
    </source>
</reference>
<gene>
    <name evidence="2" type="ORF">C8A01DRAFT_41871</name>
</gene>
<organism evidence="2 3">
    <name type="scientific">Parachaetomium inaequale</name>
    <dbReference type="NCBI Taxonomy" id="2588326"/>
    <lineage>
        <taxon>Eukaryota</taxon>
        <taxon>Fungi</taxon>
        <taxon>Dikarya</taxon>
        <taxon>Ascomycota</taxon>
        <taxon>Pezizomycotina</taxon>
        <taxon>Sordariomycetes</taxon>
        <taxon>Sordariomycetidae</taxon>
        <taxon>Sordariales</taxon>
        <taxon>Chaetomiaceae</taxon>
        <taxon>Parachaetomium</taxon>
    </lineage>
</organism>
<accession>A0AAN6SLN9</accession>
<name>A0AAN6SLN9_9PEZI</name>